<name>A0AAU9AB07_LYSEN</name>
<sequence>MILVKGMTEHYRIDAIAVDDDAVGDYYFEVADGYIVRQINVLKGVLYWATRAECRDGHYDFTDRPKFCPVGNEDKVSEAFFNQLWQRAMEQ</sequence>
<evidence type="ECO:0000313" key="2">
    <source>
        <dbReference type="Proteomes" id="UP000218824"/>
    </source>
</evidence>
<dbReference type="Proteomes" id="UP000218824">
    <property type="component" value="Chromosome"/>
</dbReference>
<accession>A0AAU9AB07</accession>
<dbReference type="EMBL" id="AP014940">
    <property type="protein sequence ID" value="BAV95722.1"/>
    <property type="molecule type" value="Genomic_DNA"/>
</dbReference>
<evidence type="ECO:0000313" key="1">
    <source>
        <dbReference type="EMBL" id="BAV95722.1"/>
    </source>
</evidence>
<dbReference type="KEGG" id="lem:LEN_0235"/>
<reference evidence="1 2" key="1">
    <citation type="journal article" date="2017" name="DNA Res.">
        <title>Complete genome sequence and expression profile of the commercial lytic enzyme producer Lysobacter enzymogenes M497-1.</title>
        <authorList>
            <person name="Takami H."/>
            <person name="Toyoda A."/>
            <person name="Uchiyama I."/>
            <person name="Itoh T."/>
            <person name="Takaki Y."/>
            <person name="Arai W."/>
            <person name="Nishi S."/>
            <person name="Kawai M."/>
            <person name="Shinya K."/>
            <person name="Ikeda H."/>
        </authorList>
    </citation>
    <scope>NUCLEOTIDE SEQUENCE [LARGE SCALE GENOMIC DNA]</scope>
    <source>
        <strain evidence="1 2">M497-1</strain>
    </source>
</reference>
<organism evidence="1 2">
    <name type="scientific">Lysobacter enzymogenes</name>
    <dbReference type="NCBI Taxonomy" id="69"/>
    <lineage>
        <taxon>Bacteria</taxon>
        <taxon>Pseudomonadati</taxon>
        <taxon>Pseudomonadota</taxon>
        <taxon>Gammaproteobacteria</taxon>
        <taxon>Lysobacterales</taxon>
        <taxon>Lysobacteraceae</taxon>
        <taxon>Lysobacter</taxon>
    </lineage>
</organism>
<proteinExistence type="predicted"/>
<dbReference type="AlphaFoldDB" id="A0AAU9AB07"/>
<gene>
    <name evidence="1" type="ORF">LEN_0235</name>
</gene>
<protein>
    <submittedName>
        <fullName evidence="1">Uncharacterized protein</fullName>
    </submittedName>
</protein>